<dbReference type="AlphaFoldDB" id="A0A2T4JRB1"/>
<dbReference type="SMART" id="SM00345">
    <property type="entry name" value="HTH_GNTR"/>
    <property type="match status" value="1"/>
</dbReference>
<dbReference type="InterPro" id="IPR028978">
    <property type="entry name" value="Chorismate_lyase_/UTRA_dom_sf"/>
</dbReference>
<dbReference type="PANTHER" id="PTHR44846:SF1">
    <property type="entry name" value="MANNOSYL-D-GLYCERATE TRANSPORT_METABOLISM SYSTEM REPRESSOR MNGR-RELATED"/>
    <property type="match status" value="1"/>
</dbReference>
<name>A0A2T4JRB1_9RHOB</name>
<evidence type="ECO:0000313" key="5">
    <source>
        <dbReference type="EMBL" id="PTE20337.1"/>
    </source>
</evidence>
<dbReference type="GO" id="GO:0003677">
    <property type="term" value="F:DNA binding"/>
    <property type="evidence" value="ECO:0007669"/>
    <property type="project" value="UniProtKB-KW"/>
</dbReference>
<accession>A0A2T4JRB1</accession>
<evidence type="ECO:0000259" key="4">
    <source>
        <dbReference type="PROSITE" id="PS50949"/>
    </source>
</evidence>
<dbReference type="Proteomes" id="UP000241010">
    <property type="component" value="Unassembled WGS sequence"/>
</dbReference>
<dbReference type="EMBL" id="PZKG01000114">
    <property type="protein sequence ID" value="PTE20337.1"/>
    <property type="molecule type" value="Genomic_DNA"/>
</dbReference>
<dbReference type="Pfam" id="PF00392">
    <property type="entry name" value="GntR"/>
    <property type="match status" value="1"/>
</dbReference>
<dbReference type="Pfam" id="PF07702">
    <property type="entry name" value="UTRA"/>
    <property type="match status" value="1"/>
</dbReference>
<dbReference type="GO" id="GO:0045892">
    <property type="term" value="P:negative regulation of DNA-templated transcription"/>
    <property type="evidence" value="ECO:0007669"/>
    <property type="project" value="TreeGrafter"/>
</dbReference>
<dbReference type="SMART" id="SM00866">
    <property type="entry name" value="UTRA"/>
    <property type="match status" value="1"/>
</dbReference>
<dbReference type="InterPro" id="IPR050679">
    <property type="entry name" value="Bact_HTH_transcr_reg"/>
</dbReference>
<protein>
    <submittedName>
        <fullName evidence="5">GntR family transcriptional regulator</fullName>
    </submittedName>
</protein>
<dbReference type="RefSeq" id="WP_107665235.1">
    <property type="nucleotide sequence ID" value="NZ_PZKG01000114.1"/>
</dbReference>
<dbReference type="PRINTS" id="PR00035">
    <property type="entry name" value="HTHGNTR"/>
</dbReference>
<feature type="domain" description="HTH gntR-type" evidence="4">
    <location>
        <begin position="3"/>
        <end position="71"/>
    </location>
</feature>
<dbReference type="PANTHER" id="PTHR44846">
    <property type="entry name" value="MANNOSYL-D-GLYCERATE TRANSPORT/METABOLISM SYSTEM REPRESSOR MNGR-RELATED"/>
    <property type="match status" value="1"/>
</dbReference>
<dbReference type="SUPFAM" id="SSF64288">
    <property type="entry name" value="Chorismate lyase-like"/>
    <property type="match status" value="1"/>
</dbReference>
<sequence length="233" mass="25810">MAPPLYQTVIDSIIARIAAGDLLPGGMLPSETQLALDTGVSQGTARKALMMLEQHGIVRREQGRGTFVTARTPEKSLFNFFRLRPKDGRVVSPVVTSERILQRPATEAEREVLQGAPEQVTEIRRTRSLLDVPSVLETSVVSSDLFPGLERRSPLPSALYVLYQQAYGCIILHAEESMAAVLSTPDVIEALQLPGPTPLLQVDRKARDILGRTVEIRHSLYRTDELRYAIKLD</sequence>
<dbReference type="PROSITE" id="PS50949">
    <property type="entry name" value="HTH_GNTR"/>
    <property type="match status" value="1"/>
</dbReference>
<proteinExistence type="predicted"/>
<dbReference type="InterPro" id="IPR000524">
    <property type="entry name" value="Tscrpt_reg_HTH_GntR"/>
</dbReference>
<reference evidence="5 6" key="1">
    <citation type="submission" date="2018-03" db="EMBL/GenBank/DDBJ databases">
        <title>Cereibacter changlensis.</title>
        <authorList>
            <person name="Meyer T.E."/>
            <person name="Miller S."/>
            <person name="Lodha T."/>
            <person name="Gandham S."/>
            <person name="Chintalapati S."/>
            <person name="Chintalapati V.R."/>
        </authorList>
    </citation>
    <scope>NUCLEOTIDE SEQUENCE [LARGE SCALE GENOMIC DNA]</scope>
    <source>
        <strain evidence="5 6">JA139</strain>
    </source>
</reference>
<gene>
    <name evidence="5" type="ORF">C5F48_18020</name>
</gene>
<organism evidence="5 6">
    <name type="scientific">Cereibacter changlensis JA139</name>
    <dbReference type="NCBI Taxonomy" id="1188249"/>
    <lineage>
        <taxon>Bacteria</taxon>
        <taxon>Pseudomonadati</taxon>
        <taxon>Pseudomonadota</taxon>
        <taxon>Alphaproteobacteria</taxon>
        <taxon>Rhodobacterales</taxon>
        <taxon>Paracoccaceae</taxon>
        <taxon>Cereibacter</taxon>
    </lineage>
</organism>
<evidence type="ECO:0000313" key="6">
    <source>
        <dbReference type="Proteomes" id="UP000241010"/>
    </source>
</evidence>
<dbReference type="Gene3D" id="1.10.10.10">
    <property type="entry name" value="Winged helix-like DNA-binding domain superfamily/Winged helix DNA-binding domain"/>
    <property type="match status" value="1"/>
</dbReference>
<comment type="caution">
    <text evidence="5">The sequence shown here is derived from an EMBL/GenBank/DDBJ whole genome shotgun (WGS) entry which is preliminary data.</text>
</comment>
<keyword evidence="3" id="KW-0804">Transcription</keyword>
<dbReference type="SUPFAM" id="SSF46785">
    <property type="entry name" value="Winged helix' DNA-binding domain"/>
    <property type="match status" value="1"/>
</dbReference>
<dbReference type="OrthoDB" id="9808698at2"/>
<keyword evidence="6" id="KW-1185">Reference proteome</keyword>
<evidence type="ECO:0000256" key="1">
    <source>
        <dbReference type="ARBA" id="ARBA00023015"/>
    </source>
</evidence>
<evidence type="ECO:0000256" key="3">
    <source>
        <dbReference type="ARBA" id="ARBA00023163"/>
    </source>
</evidence>
<dbReference type="GO" id="GO:0003700">
    <property type="term" value="F:DNA-binding transcription factor activity"/>
    <property type="evidence" value="ECO:0007669"/>
    <property type="project" value="InterPro"/>
</dbReference>
<dbReference type="InterPro" id="IPR036390">
    <property type="entry name" value="WH_DNA-bd_sf"/>
</dbReference>
<keyword evidence="1" id="KW-0805">Transcription regulation</keyword>
<evidence type="ECO:0000256" key="2">
    <source>
        <dbReference type="ARBA" id="ARBA00023125"/>
    </source>
</evidence>
<dbReference type="Gene3D" id="3.40.1410.10">
    <property type="entry name" value="Chorismate lyase-like"/>
    <property type="match status" value="1"/>
</dbReference>
<keyword evidence="2" id="KW-0238">DNA-binding</keyword>
<dbReference type="InterPro" id="IPR036388">
    <property type="entry name" value="WH-like_DNA-bd_sf"/>
</dbReference>
<dbReference type="InterPro" id="IPR011663">
    <property type="entry name" value="UTRA"/>
</dbReference>
<dbReference type="CDD" id="cd07377">
    <property type="entry name" value="WHTH_GntR"/>
    <property type="match status" value="1"/>
</dbReference>